<feature type="region of interest" description="Disordered" evidence="1">
    <location>
        <begin position="1"/>
        <end position="33"/>
    </location>
</feature>
<evidence type="ECO:0000313" key="3">
    <source>
        <dbReference type="Proteomes" id="UP001278500"/>
    </source>
</evidence>
<reference evidence="2" key="1">
    <citation type="journal article" date="2023" name="Mol. Phylogenet. Evol.">
        <title>Genome-scale phylogeny and comparative genomics of the fungal order Sordariales.</title>
        <authorList>
            <person name="Hensen N."/>
            <person name="Bonometti L."/>
            <person name="Westerberg I."/>
            <person name="Brannstrom I.O."/>
            <person name="Guillou S."/>
            <person name="Cros-Aarteil S."/>
            <person name="Calhoun S."/>
            <person name="Haridas S."/>
            <person name="Kuo A."/>
            <person name="Mondo S."/>
            <person name="Pangilinan J."/>
            <person name="Riley R."/>
            <person name="LaButti K."/>
            <person name="Andreopoulos B."/>
            <person name="Lipzen A."/>
            <person name="Chen C."/>
            <person name="Yan M."/>
            <person name="Daum C."/>
            <person name="Ng V."/>
            <person name="Clum A."/>
            <person name="Steindorff A."/>
            <person name="Ohm R.A."/>
            <person name="Martin F."/>
            <person name="Silar P."/>
            <person name="Natvig D.O."/>
            <person name="Lalanne C."/>
            <person name="Gautier V."/>
            <person name="Ament-Velasquez S.L."/>
            <person name="Kruys A."/>
            <person name="Hutchinson M.I."/>
            <person name="Powell A.J."/>
            <person name="Barry K."/>
            <person name="Miller A.N."/>
            <person name="Grigoriev I.V."/>
            <person name="Debuchy R."/>
            <person name="Gladieux P."/>
            <person name="Hiltunen Thoren M."/>
            <person name="Johannesson H."/>
        </authorList>
    </citation>
    <scope>NUCLEOTIDE SEQUENCE</scope>
    <source>
        <strain evidence="2">CBS 560.94</strain>
    </source>
</reference>
<dbReference type="RefSeq" id="XP_062677293.1">
    <property type="nucleotide sequence ID" value="XM_062829880.1"/>
</dbReference>
<evidence type="ECO:0008006" key="4">
    <source>
        <dbReference type="Google" id="ProtNLM"/>
    </source>
</evidence>
<proteinExistence type="predicted"/>
<dbReference type="EMBL" id="JAUEPP010000008">
    <property type="protein sequence ID" value="KAK3337842.1"/>
    <property type="molecule type" value="Genomic_DNA"/>
</dbReference>
<gene>
    <name evidence="2" type="ORF">B0H65DRAFT_552352</name>
</gene>
<dbReference type="Proteomes" id="UP001278500">
    <property type="component" value="Unassembled WGS sequence"/>
</dbReference>
<protein>
    <recommendedName>
        <fullName evidence="4">BTB domain-containing protein</fullName>
    </recommendedName>
</protein>
<feature type="compositionally biased region" description="Basic and acidic residues" evidence="1">
    <location>
        <begin position="12"/>
        <end position="24"/>
    </location>
</feature>
<reference evidence="2" key="2">
    <citation type="submission" date="2023-06" db="EMBL/GenBank/DDBJ databases">
        <authorList>
            <consortium name="Lawrence Berkeley National Laboratory"/>
            <person name="Haridas S."/>
            <person name="Hensen N."/>
            <person name="Bonometti L."/>
            <person name="Westerberg I."/>
            <person name="Brannstrom I.O."/>
            <person name="Guillou S."/>
            <person name="Cros-Aarteil S."/>
            <person name="Calhoun S."/>
            <person name="Kuo A."/>
            <person name="Mondo S."/>
            <person name="Pangilinan J."/>
            <person name="Riley R."/>
            <person name="Labutti K."/>
            <person name="Andreopoulos B."/>
            <person name="Lipzen A."/>
            <person name="Chen C."/>
            <person name="Yanf M."/>
            <person name="Daum C."/>
            <person name="Ng V."/>
            <person name="Clum A."/>
            <person name="Steindorff A."/>
            <person name="Ohm R."/>
            <person name="Martin F."/>
            <person name="Silar P."/>
            <person name="Natvig D."/>
            <person name="Lalanne C."/>
            <person name="Gautier V."/>
            <person name="Ament-Velasquez S.L."/>
            <person name="Kruys A."/>
            <person name="Hutchinson M.I."/>
            <person name="Powell A.J."/>
            <person name="Barry K."/>
            <person name="Miller A.N."/>
            <person name="Grigoriev I.V."/>
            <person name="Debuchy R."/>
            <person name="Gladieux P."/>
            <person name="Thoren M.H."/>
            <person name="Johannesson H."/>
        </authorList>
    </citation>
    <scope>NUCLEOTIDE SEQUENCE</scope>
    <source>
        <strain evidence="2">CBS 560.94</strain>
    </source>
</reference>
<accession>A0AAE0J786</accession>
<dbReference type="GeneID" id="87867034"/>
<dbReference type="SUPFAM" id="SSF54695">
    <property type="entry name" value="POZ domain"/>
    <property type="match status" value="1"/>
</dbReference>
<name>A0AAE0J786_9PEZI</name>
<dbReference type="AlphaFoldDB" id="A0AAE0J786"/>
<sequence length="407" mass="46262">MSFVKSATSTTHLRDASEGIEKAESPPAHLQPRTIVDVDPDGDLFLDVALDTKGVAYRYRVCSGTLRRHSPVWKTMLFGPWLESKPTNSEEWVVQLPEDPAYPMLIILNIVHGRFADVPQDIRLGNLRDILALTNKYDMTSIVRPLCAQWIAVARRSKNSTEKNSTGDFSFKRSAKNTLRSLYVAWELGDEVLFALRLEELSLRTRMDTEGRLSYATSRRSRKGTTLNDENYLGPQDALDTICAIREALLEMLITPIHEDLDARMKADPYYKIGSSGYRRMLCDAATIGSIHRHMLQTKGSILTKPASEIEDSVIELASWLFSMMSKIPTVHGDERTSDSIHARNWECFPVPKYKKLCIGIQIDTPKVVAGFIKPSHREYMAAQRAKTGLVMQDDRSARRYWHWPWS</sequence>
<feature type="compositionally biased region" description="Polar residues" evidence="1">
    <location>
        <begin position="1"/>
        <end position="11"/>
    </location>
</feature>
<evidence type="ECO:0000256" key="1">
    <source>
        <dbReference type="SAM" id="MobiDB-lite"/>
    </source>
</evidence>
<dbReference type="Gene3D" id="3.30.710.10">
    <property type="entry name" value="Potassium Channel Kv1.1, Chain A"/>
    <property type="match status" value="1"/>
</dbReference>
<dbReference type="InterPro" id="IPR011333">
    <property type="entry name" value="SKP1/BTB/POZ_sf"/>
</dbReference>
<keyword evidence="3" id="KW-1185">Reference proteome</keyword>
<evidence type="ECO:0000313" key="2">
    <source>
        <dbReference type="EMBL" id="KAK3337842.1"/>
    </source>
</evidence>
<organism evidence="2 3">
    <name type="scientific">Neurospora tetraspora</name>
    <dbReference type="NCBI Taxonomy" id="94610"/>
    <lineage>
        <taxon>Eukaryota</taxon>
        <taxon>Fungi</taxon>
        <taxon>Dikarya</taxon>
        <taxon>Ascomycota</taxon>
        <taxon>Pezizomycotina</taxon>
        <taxon>Sordariomycetes</taxon>
        <taxon>Sordariomycetidae</taxon>
        <taxon>Sordariales</taxon>
        <taxon>Sordariaceae</taxon>
        <taxon>Neurospora</taxon>
    </lineage>
</organism>
<comment type="caution">
    <text evidence="2">The sequence shown here is derived from an EMBL/GenBank/DDBJ whole genome shotgun (WGS) entry which is preliminary data.</text>
</comment>